<keyword evidence="1" id="KW-0238">DNA-binding</keyword>
<dbReference type="InterPro" id="IPR021623">
    <property type="entry name" value="LAP2alpha_C"/>
</dbReference>
<dbReference type="GeneID" id="117668538"/>
<evidence type="ECO:0000256" key="2">
    <source>
        <dbReference type="ARBA" id="ARBA00023172"/>
    </source>
</evidence>
<dbReference type="InterPro" id="IPR010998">
    <property type="entry name" value="Integrase_recombinase_N"/>
</dbReference>
<keyword evidence="5" id="KW-1185">Reference proteome</keyword>
<dbReference type="InterPro" id="IPR011010">
    <property type="entry name" value="DNA_brk_join_enz"/>
</dbReference>
<accession>A0A6P9C760</accession>
<dbReference type="InParanoid" id="A0A6P9C760"/>
<dbReference type="KEGG" id="pgut:117668538"/>
<feature type="compositionally biased region" description="Polar residues" evidence="3">
    <location>
        <begin position="528"/>
        <end position="541"/>
    </location>
</feature>
<feature type="compositionally biased region" description="Basic and acidic residues" evidence="3">
    <location>
        <begin position="545"/>
        <end position="555"/>
    </location>
</feature>
<name>A0A6P9C760_PANGU</name>
<evidence type="ECO:0000256" key="1">
    <source>
        <dbReference type="ARBA" id="ARBA00023125"/>
    </source>
</evidence>
<dbReference type="PANTHER" id="PTHR33066">
    <property type="entry name" value="INTEGRASE_SAM-LIKE_N DOMAIN-CONTAINING PROTEIN"/>
    <property type="match status" value="1"/>
</dbReference>
<organism evidence="5 6">
    <name type="scientific">Pantherophis guttatus</name>
    <name type="common">Corn snake</name>
    <name type="synonym">Elaphe guttata</name>
    <dbReference type="NCBI Taxonomy" id="94885"/>
    <lineage>
        <taxon>Eukaryota</taxon>
        <taxon>Metazoa</taxon>
        <taxon>Chordata</taxon>
        <taxon>Craniata</taxon>
        <taxon>Vertebrata</taxon>
        <taxon>Euteleostomi</taxon>
        <taxon>Lepidosauria</taxon>
        <taxon>Squamata</taxon>
        <taxon>Bifurcata</taxon>
        <taxon>Unidentata</taxon>
        <taxon>Episquamata</taxon>
        <taxon>Toxicofera</taxon>
        <taxon>Serpentes</taxon>
        <taxon>Colubroidea</taxon>
        <taxon>Colubridae</taxon>
        <taxon>Colubrinae</taxon>
        <taxon>Pantherophis</taxon>
    </lineage>
</organism>
<feature type="compositionally biased region" description="Low complexity" evidence="3">
    <location>
        <begin position="33"/>
        <end position="48"/>
    </location>
</feature>
<evidence type="ECO:0000259" key="4">
    <source>
        <dbReference type="PROSITE" id="PS51900"/>
    </source>
</evidence>
<dbReference type="PANTHER" id="PTHR33066:SF2">
    <property type="entry name" value="FILAGGRIN-2-LIKE"/>
    <property type="match status" value="1"/>
</dbReference>
<feature type="compositionally biased region" description="Basic residues" evidence="3">
    <location>
        <begin position="1"/>
        <end position="13"/>
    </location>
</feature>
<dbReference type="Gene3D" id="1.10.287.3160">
    <property type="match status" value="1"/>
</dbReference>
<dbReference type="GO" id="GO:0015074">
    <property type="term" value="P:DNA integration"/>
    <property type="evidence" value="ECO:0007669"/>
    <property type="project" value="InterPro"/>
</dbReference>
<dbReference type="Pfam" id="PF11560">
    <property type="entry name" value="LAP2alpha"/>
    <property type="match status" value="1"/>
</dbReference>
<evidence type="ECO:0000256" key="3">
    <source>
        <dbReference type="SAM" id="MobiDB-lite"/>
    </source>
</evidence>
<feature type="compositionally biased region" description="Low complexity" evidence="3">
    <location>
        <begin position="180"/>
        <end position="192"/>
    </location>
</feature>
<feature type="compositionally biased region" description="Low complexity" evidence="3">
    <location>
        <begin position="207"/>
        <end position="221"/>
    </location>
</feature>
<dbReference type="Gene3D" id="1.10.150.130">
    <property type="match status" value="1"/>
</dbReference>
<dbReference type="GO" id="GO:0003677">
    <property type="term" value="F:DNA binding"/>
    <property type="evidence" value="ECO:0007669"/>
    <property type="project" value="UniProtKB-KW"/>
</dbReference>
<evidence type="ECO:0000313" key="6">
    <source>
        <dbReference type="RefSeq" id="XP_034278399.1"/>
    </source>
</evidence>
<feature type="compositionally biased region" description="Low complexity" evidence="3">
    <location>
        <begin position="592"/>
        <end position="605"/>
    </location>
</feature>
<dbReference type="RefSeq" id="XP_034278399.1">
    <property type="nucleotide sequence ID" value="XM_034422508.2"/>
</dbReference>
<reference evidence="6" key="1">
    <citation type="submission" date="2025-08" db="UniProtKB">
        <authorList>
            <consortium name="RefSeq"/>
        </authorList>
    </citation>
    <scope>IDENTIFICATION</scope>
    <source>
        <tissue evidence="6">Blood</tissue>
    </source>
</reference>
<dbReference type="Gene3D" id="1.10.443.10">
    <property type="entry name" value="Intergrase catalytic core"/>
    <property type="match status" value="1"/>
</dbReference>
<feature type="region of interest" description="Disordered" evidence="3">
    <location>
        <begin position="1"/>
        <end position="158"/>
    </location>
</feature>
<dbReference type="SUPFAM" id="SSF47823">
    <property type="entry name" value="lambda integrase-like, N-terminal domain"/>
    <property type="match status" value="1"/>
</dbReference>
<dbReference type="PROSITE" id="PS51900">
    <property type="entry name" value="CB"/>
    <property type="match status" value="1"/>
</dbReference>
<dbReference type="GO" id="GO:0006310">
    <property type="term" value="P:DNA recombination"/>
    <property type="evidence" value="ECO:0007669"/>
    <property type="project" value="UniProtKB-KW"/>
</dbReference>
<feature type="domain" description="Core-binding (CB)" evidence="4">
    <location>
        <begin position="822"/>
        <end position="901"/>
    </location>
</feature>
<gene>
    <name evidence="6" type="primary">LOC117668538</name>
</gene>
<feature type="region of interest" description="Disordered" evidence="3">
    <location>
        <begin position="511"/>
        <end position="571"/>
    </location>
</feature>
<dbReference type="InterPro" id="IPR044068">
    <property type="entry name" value="CB"/>
</dbReference>
<protein>
    <submittedName>
        <fullName evidence="6">Uncharacterized protein LOC117668538</fullName>
    </submittedName>
</protein>
<dbReference type="Proteomes" id="UP001652622">
    <property type="component" value="Unplaced"/>
</dbReference>
<feature type="compositionally biased region" description="Polar residues" evidence="3">
    <location>
        <begin position="87"/>
        <end position="100"/>
    </location>
</feature>
<feature type="region of interest" description="Disordered" evidence="3">
    <location>
        <begin position="170"/>
        <end position="244"/>
    </location>
</feature>
<dbReference type="SUPFAM" id="SSF56349">
    <property type="entry name" value="DNA breaking-rejoining enzymes"/>
    <property type="match status" value="1"/>
</dbReference>
<sequence length="1172" mass="125819">MPKASHKSKHCHKASSSDSHRHHGVSPASNEVPSGSSSRPDPSGPSQPLNKAPSRFLPSRAEARRDKVLKKICAKASGAQSVAKETPSVSTRPPSGSDSAAQGDRLSLQDCPAVIETTDLWGSSAPTASVPPPESSPAQTAEEAVPAGIQHHSFPSTEQIQQMIAAAVQQSLASHFQSTSRAASVRSVVSPPREGRDQEDVLSIDAPDSPVSSMASRSPSHAAEEPHDLELSEDDDLPPEQPAFTGLFPQALFKSLLHKAIATAQLSSPSPLPVSDSAPKGTLNPLFAEPARTVDTISTPPLFLDVIKKQWSSPGSAPTPTAADRRNFSIAPDLDSLLQVPSVDAPVAALLPHSVVPGDPEEGLRPEERRAEHVLQRAHQGASWAIRAAATVSFFNRTTLLWLQRLQESLTTEDSRIQQDLNKIIAATQFSADATLNAARFAAKSLASSVTAHRLVWLRHWQADARHKWRLASVPFAGPKLFGDSLDPFLSETKDKKKFLPVVFCRGDSRFRPYTPRPQSRPYDRSPFSPSLPRSQGNFQPRQRGGQDRSSRESGGDNGRQSPGLGCTLSGSPGSGRLDLCRVPSLHQLVGTPSDLPSTSDFSSSRVQLPRPGPHGQYHSEGPCQPSGGHPFSFSNVGGVAVGTLVGDPSGVVTGGTHLRCHQSASRLAQPSASRSCGVASQPSSLPPNHDAFRDAGARPLCHVGQCSATAVYLTVPVGSGRGSRCSSLPVAPGAPICLSSGFSSPSCDSQVVDGTGGDHSGGSTLATQTLVCGPSVVVDNSTLAVTSASGRFNPRDLEASRSTVAPSDRLAIERHVLGEVSIPADVISIIQASRRPSTDRIYSATWKSFCAWCDRAGVPPLQASIVNILVFLREGLRKGLSPNTLRRQVAAISSVLTFGSLSSLSQHPLIRRFLRGATNLCPPVLHRYPTWDLSIVLNSLTSAPYEPLRTTSLRLLTCKVAFLVAITSARRISELAALSIREDLCVFHADRVVLRLDPTFVPKVNTTFHRMQELILPNFCPHPTHRLERRWHSLDVRRALRIYIKRTARLRKTESLFVSFLPVSLGSKVSSSTVGRWIRQTIAKAYELQSLPRPPRLTAHSTRSAATSAAWATQASLLEICRAATWTSPSPFIQHYKLDKFASADAAFGRRVLQRVVSGEGTSDQTGPTRL</sequence>
<proteinExistence type="predicted"/>
<evidence type="ECO:0000313" key="5">
    <source>
        <dbReference type="Proteomes" id="UP001652622"/>
    </source>
</evidence>
<keyword evidence="2" id="KW-0233">DNA recombination</keyword>
<dbReference type="AlphaFoldDB" id="A0A6P9C760"/>
<feature type="region of interest" description="Disordered" evidence="3">
    <location>
        <begin position="591"/>
        <end position="632"/>
    </location>
</feature>
<dbReference type="InterPro" id="IPR013762">
    <property type="entry name" value="Integrase-like_cat_sf"/>
</dbReference>